<dbReference type="InterPro" id="IPR012337">
    <property type="entry name" value="RNaseH-like_sf"/>
</dbReference>
<feature type="region of interest" description="Disordered" evidence="1">
    <location>
        <begin position="304"/>
        <end position="355"/>
    </location>
</feature>
<dbReference type="InterPro" id="IPR009057">
    <property type="entry name" value="Homeodomain-like_sf"/>
</dbReference>
<evidence type="ECO:0000259" key="2">
    <source>
        <dbReference type="PROSITE" id="PS50994"/>
    </source>
</evidence>
<proteinExistence type="predicted"/>
<dbReference type="SUPFAM" id="SSF53098">
    <property type="entry name" value="Ribonuclease H-like"/>
    <property type="match status" value="1"/>
</dbReference>
<dbReference type="PROSITE" id="PS50994">
    <property type="entry name" value="INTEGRASE"/>
    <property type="match status" value="1"/>
</dbReference>
<dbReference type="InterPro" id="IPR001584">
    <property type="entry name" value="Integrase_cat-core"/>
</dbReference>
<dbReference type="PANTHER" id="PTHR35004">
    <property type="entry name" value="TRANSPOSASE RV3428C-RELATED"/>
    <property type="match status" value="1"/>
</dbReference>
<dbReference type="GO" id="GO:0003676">
    <property type="term" value="F:nucleic acid binding"/>
    <property type="evidence" value="ECO:0007669"/>
    <property type="project" value="InterPro"/>
</dbReference>
<protein>
    <submittedName>
        <fullName evidence="3">IS481 family transposase</fullName>
    </submittedName>
</protein>
<reference evidence="3 4" key="1">
    <citation type="submission" date="2018-11" db="EMBL/GenBank/DDBJ databases">
        <title>Genomes From Bacteria Associated with the Canine Oral Cavity: a Test Case for Automated Genome-Based Taxonomic Assignment.</title>
        <authorList>
            <person name="Coil D.A."/>
            <person name="Jospin G."/>
            <person name="Darling A.E."/>
            <person name="Wallis C."/>
            <person name="Davis I.J."/>
            <person name="Harris S."/>
            <person name="Eisen J.A."/>
            <person name="Holcombe L.J."/>
            <person name="O'Flynn C."/>
        </authorList>
    </citation>
    <scope>NUCLEOTIDE SEQUENCE [LARGE SCALE GENOMIC DNA]</scope>
    <source>
        <strain evidence="3 4">OH2822_COT-296</strain>
    </source>
</reference>
<dbReference type="RefSeq" id="WP_125229331.1">
    <property type="nucleotide sequence ID" value="NZ_RQYT01000100.1"/>
</dbReference>
<dbReference type="PANTHER" id="PTHR35004:SF7">
    <property type="entry name" value="INTEGRASE PROTEIN"/>
    <property type="match status" value="1"/>
</dbReference>
<dbReference type="InterPro" id="IPR036397">
    <property type="entry name" value="RNaseH_sf"/>
</dbReference>
<evidence type="ECO:0000256" key="1">
    <source>
        <dbReference type="SAM" id="MobiDB-lite"/>
    </source>
</evidence>
<organism evidence="3 4">
    <name type="scientific">Arachnia propionica</name>
    <dbReference type="NCBI Taxonomy" id="1750"/>
    <lineage>
        <taxon>Bacteria</taxon>
        <taxon>Bacillati</taxon>
        <taxon>Actinomycetota</taxon>
        <taxon>Actinomycetes</taxon>
        <taxon>Propionibacteriales</taxon>
        <taxon>Propionibacteriaceae</taxon>
        <taxon>Arachnia</taxon>
    </lineage>
</organism>
<comment type="caution">
    <text evidence="3">The sequence shown here is derived from an EMBL/GenBank/DDBJ whole genome shotgun (WGS) entry which is preliminary data.</text>
</comment>
<accession>A0A3P1WL56</accession>
<name>A0A3P1WL56_9ACTN</name>
<dbReference type="Pfam" id="PF13683">
    <property type="entry name" value="rve_3"/>
    <property type="match status" value="1"/>
</dbReference>
<dbReference type="OrthoDB" id="52928at2"/>
<dbReference type="AlphaFoldDB" id="A0A3P1WL56"/>
<feature type="domain" description="Integrase catalytic" evidence="2">
    <location>
        <begin position="144"/>
        <end position="312"/>
    </location>
</feature>
<dbReference type="Gene3D" id="3.30.420.10">
    <property type="entry name" value="Ribonuclease H-like superfamily/Ribonuclease H"/>
    <property type="match status" value="1"/>
</dbReference>
<dbReference type="EMBL" id="RQYT01000100">
    <property type="protein sequence ID" value="RRD46786.1"/>
    <property type="molecule type" value="Genomic_DNA"/>
</dbReference>
<feature type="compositionally biased region" description="Low complexity" evidence="1">
    <location>
        <begin position="304"/>
        <end position="313"/>
    </location>
</feature>
<dbReference type="SUPFAM" id="SSF46689">
    <property type="entry name" value="Homeodomain-like"/>
    <property type="match status" value="1"/>
</dbReference>
<evidence type="ECO:0000313" key="4">
    <source>
        <dbReference type="Proteomes" id="UP000280935"/>
    </source>
</evidence>
<sequence length="433" mass="48132">MSKEDKAKCVDPRVRLVIARWPQDAPRGAVTTFCREHGISRKTFYVLRKRALEEGEVAVLQPRSRRPVSSPTRISDEITAHAVRVREALQASGLDGGPISVHDKMKEMGLPAPSPASLARIFRDAGVARRNRRKRPRSAFRRFTYPAPNACWQLDSTEYTLRSGRVVVIFQLQDDHSRLAVASLVAEGETAQAAITVFDKGVAARGVPQRLLTDNAPALNPSRMNRVGKLVTHVTAMGVEAITGRPYKPTTQGKNERFHQTLQQWLARHPTAKTIDQLQTMVDTFDHIYNTQRPHQALEGRITPQQAWDATTPATPPRPRPDDDPIDAALEAVTPPRPPKQRVRKPIPATGQQPLTLSANGTANLHGVTFNLTKQHAHATLTAIWTRYSVEFIHTTTGEVIAEIEWPAPTLRYASIYTHSVTDVLTQETSPMS</sequence>
<evidence type="ECO:0000313" key="3">
    <source>
        <dbReference type="EMBL" id="RRD46786.1"/>
    </source>
</evidence>
<dbReference type="Proteomes" id="UP000280935">
    <property type="component" value="Unassembled WGS sequence"/>
</dbReference>
<dbReference type="GO" id="GO:0015074">
    <property type="term" value="P:DNA integration"/>
    <property type="evidence" value="ECO:0007669"/>
    <property type="project" value="InterPro"/>
</dbReference>
<gene>
    <name evidence="3" type="ORF">EII35_15405</name>
</gene>